<dbReference type="AlphaFoldDB" id="A0A0E3S2M5"/>
<protein>
    <submittedName>
        <fullName evidence="2">Retron-type RNA-directed DNA polymerase</fullName>
        <ecNumber evidence="2">2.7.7.49</ecNumber>
    </submittedName>
</protein>
<dbReference type="STRING" id="1434111.MSLAZ_1125"/>
<evidence type="ECO:0000259" key="1">
    <source>
        <dbReference type="PROSITE" id="PS50878"/>
    </source>
</evidence>
<dbReference type="PATRIC" id="fig|1434111.4.peg.1452"/>
<dbReference type="EMBL" id="CP009515">
    <property type="protein sequence ID" value="AKB74386.1"/>
    <property type="molecule type" value="Genomic_DNA"/>
</dbReference>
<dbReference type="GeneID" id="24805854"/>
<keyword evidence="2" id="KW-0548">Nucleotidyltransferase</keyword>
<dbReference type="InterPro" id="IPR051083">
    <property type="entry name" value="GrpII_Intron_Splice-Mob/Def"/>
</dbReference>
<dbReference type="Pfam" id="PF00078">
    <property type="entry name" value="RVT_1"/>
    <property type="match status" value="1"/>
</dbReference>
<accession>A0A0E3S2M5</accession>
<evidence type="ECO:0000313" key="2">
    <source>
        <dbReference type="EMBL" id="AKB74386.1"/>
    </source>
</evidence>
<evidence type="ECO:0000313" key="3">
    <source>
        <dbReference type="Proteomes" id="UP000033072"/>
    </source>
</evidence>
<keyword evidence="2" id="KW-0695">RNA-directed DNA polymerase</keyword>
<sequence length="252" mass="28842">MDVSNSETLTVRTVAHNEIKKTAGFDSYRRSTSQTKMGSSQDACEQVFTCLCNKNSAQWILKGNIKGCFDKINHQWLINNILRDISAINQFFKTVFVSKCHLNPKKTGTPREGIISPIMVNIALDSIEQLLFTKYSTDKSEKDNSLVKCQNEVNFVRYADNFVVTASSEELAREIKELIRASLKKRSLKLSEENTLITHIDYGFYFLGWNFRKHEGKLLIKIAMEHPATSCVGYSTEIKNKKCDYQGFESFY</sequence>
<dbReference type="RefSeq" id="WP_052722870.1">
    <property type="nucleotide sequence ID" value="NZ_CP009515.1"/>
</dbReference>
<dbReference type="InterPro" id="IPR043502">
    <property type="entry name" value="DNA/RNA_pol_sf"/>
</dbReference>
<dbReference type="PANTHER" id="PTHR34047:SF8">
    <property type="entry name" value="PROTEIN YKFC"/>
    <property type="match status" value="1"/>
</dbReference>
<gene>
    <name evidence="2" type="ORF">MSLAZ_1125</name>
</gene>
<feature type="domain" description="Reverse transcriptase" evidence="1">
    <location>
        <begin position="1"/>
        <end position="211"/>
    </location>
</feature>
<name>A0A0E3S2M5_9EURY</name>
<dbReference type="EC" id="2.7.7.49" evidence="2"/>
<reference evidence="2 3" key="1">
    <citation type="submission" date="2014-07" db="EMBL/GenBank/DDBJ databases">
        <title>Methanogenic archaea and the global carbon cycle.</title>
        <authorList>
            <person name="Henriksen J.R."/>
            <person name="Luke J."/>
            <person name="Reinhart S."/>
            <person name="Benedict M.N."/>
            <person name="Youngblut N.D."/>
            <person name="Metcalf M.E."/>
            <person name="Whitaker R.J."/>
            <person name="Metcalf W.W."/>
        </authorList>
    </citation>
    <scope>NUCLEOTIDE SEQUENCE [LARGE SCALE GENOMIC DNA]</scope>
    <source>
        <strain evidence="2 3">Z-7289</strain>
    </source>
</reference>
<dbReference type="InterPro" id="IPR000477">
    <property type="entry name" value="RT_dom"/>
</dbReference>
<dbReference type="GO" id="GO:0003964">
    <property type="term" value="F:RNA-directed DNA polymerase activity"/>
    <property type="evidence" value="ECO:0007669"/>
    <property type="project" value="UniProtKB-KW"/>
</dbReference>
<organism evidence="2 3">
    <name type="scientific">Methanosarcina lacustris Z-7289</name>
    <dbReference type="NCBI Taxonomy" id="1434111"/>
    <lineage>
        <taxon>Archaea</taxon>
        <taxon>Methanobacteriati</taxon>
        <taxon>Methanobacteriota</taxon>
        <taxon>Stenosarchaea group</taxon>
        <taxon>Methanomicrobia</taxon>
        <taxon>Methanosarcinales</taxon>
        <taxon>Methanosarcinaceae</taxon>
        <taxon>Methanosarcina</taxon>
    </lineage>
</organism>
<dbReference type="HOGENOM" id="CLU_1100967_0_0_2"/>
<dbReference type="SUPFAM" id="SSF56672">
    <property type="entry name" value="DNA/RNA polymerases"/>
    <property type="match status" value="1"/>
</dbReference>
<dbReference type="CDD" id="cd01651">
    <property type="entry name" value="RT_G2_intron"/>
    <property type="match status" value="1"/>
</dbReference>
<dbReference type="PROSITE" id="PS50878">
    <property type="entry name" value="RT_POL"/>
    <property type="match status" value="1"/>
</dbReference>
<keyword evidence="3" id="KW-1185">Reference proteome</keyword>
<dbReference type="KEGG" id="mls:MSLAZ_1125"/>
<dbReference type="PANTHER" id="PTHR34047">
    <property type="entry name" value="NUCLEAR INTRON MATURASE 1, MITOCHONDRIAL-RELATED"/>
    <property type="match status" value="1"/>
</dbReference>
<proteinExistence type="predicted"/>
<keyword evidence="2" id="KW-0808">Transferase</keyword>
<dbReference type="OrthoDB" id="115799at2157"/>
<dbReference type="Proteomes" id="UP000033072">
    <property type="component" value="Chromosome"/>
</dbReference>